<keyword evidence="9" id="KW-0695">RNA-directed DNA polymerase</keyword>
<evidence type="ECO:0000313" key="17">
    <source>
        <dbReference type="Proteomes" id="UP000030755"/>
    </source>
</evidence>
<dbReference type="GO" id="GO:0032196">
    <property type="term" value="P:transposition"/>
    <property type="evidence" value="ECO:0007669"/>
    <property type="project" value="UniProtKB-KW"/>
</dbReference>
<sequence>MVRGIPNFSEGEHLAFCEICARNKSKRVPFKGKRPQAKDIGEVLHTDLCGPMQVETPSGKRYVHVVIDDFSRMCWIRLLRNKAEAKVTLREIITFIETQSGRKVKTVRSDRGGEFVDGDLQKYFTEKGIKHYLTDKYTPEMNGTAERKNGLLMAAARCLLRQAGLPDTFWGEMVNTACYLQNRTPTSILGNITPVEAFTGEKPSVAHLRTIGTKCFVYIPKIKRQKLDEQAEEHTLVGYDISERNYRLRVGKTNRVIVSTHVKFTNIQQELNKMKYTNLEDDLLDNEIDEEIKMNQETSTNKQYDFKEELNKLLINSNIQKHNKNNEENTNVEKEPIQPRPRNLRNLERKDYAELSNFKDVALLSTDRISEIPRNVKEALSGAEANEWKQAMETEYKSLEENKTWKLCELPASRTAVGCRWVFAKKFDSEGKLQRYKARLVAQGFSQRPGIDVEQTYAPVTRIQSVRILIALGVQLDWHMHQMDMVTAYLNGTLDTMIYMKQPEGFIKEGSENLVCDLQKSLYGLKQSGRLWNIKIDCDLRKNGFKRCRADWCIYVKQENGVIIVIAIYVDDIIIMSKEIELINKTKDLLKTLYKVKDMGNIGWCLGIKINRIGENVTELSQKQYIKEKLEIFGMSDCKPIGTPMETGIKYGAWMSPKTQAEKEEMKDIPYREAVGNLQWLANMTRPDIAQAVGVASRFCQNPGVQHWKLVKRIFRYLAGTINKTLIFKKAKNEGVAKLELIGYCDADWASDVDSRKSTTGYIFFINGNAVTWRSRIQRTNALSSTEAEYMAITEAVKEGKWIQKLLKELKVWKKLQNKFIKIMEDNQGAIKLAENPISHDRTKHIDNQFHLIRDLIECKKLKIEYLNTKEMIADIMTKAVSKSDYEKHVESMNVREETVVKNNNSASGGIRELNTKLRSDKNTELSLVNKEPSDQMINSPN</sequence>
<keyword evidence="6" id="KW-0378">Hydrolase</keyword>
<dbReference type="PANTHER" id="PTHR42648">
    <property type="entry name" value="TRANSPOSASE, PUTATIVE-RELATED"/>
    <property type="match status" value="1"/>
</dbReference>
<dbReference type="InterPro" id="IPR001584">
    <property type="entry name" value="Integrase_cat-core"/>
</dbReference>
<dbReference type="GO" id="GO:0003964">
    <property type="term" value="F:RNA-directed DNA polymerase activity"/>
    <property type="evidence" value="ECO:0007669"/>
    <property type="project" value="UniProtKB-KW"/>
</dbReference>
<evidence type="ECO:0000256" key="12">
    <source>
        <dbReference type="ARBA" id="ARBA00023268"/>
    </source>
</evidence>
<keyword evidence="2 16" id="KW-0548">Nucleotidyltransferase</keyword>
<dbReference type="GO" id="GO:0004519">
    <property type="term" value="F:endonuclease activity"/>
    <property type="evidence" value="ECO:0007669"/>
    <property type="project" value="UniProtKB-KW"/>
</dbReference>
<dbReference type="Pfam" id="PF00665">
    <property type="entry name" value="rve"/>
    <property type="match status" value="1"/>
</dbReference>
<evidence type="ECO:0000256" key="11">
    <source>
        <dbReference type="ARBA" id="ARBA00023172"/>
    </source>
</evidence>
<dbReference type="InterPro" id="IPR013103">
    <property type="entry name" value="RVT_2"/>
</dbReference>
<protein>
    <submittedName>
        <fullName evidence="16">Integrase, catalytic core domain-containing protein</fullName>
        <ecNumber evidence="16">2.7.7.7</ecNumber>
    </submittedName>
</protein>
<comment type="catalytic activity">
    <reaction evidence="13">
        <text>DNA(n) + a 2'-deoxyribonucleoside 5'-triphosphate = DNA(n+1) + diphosphate</text>
        <dbReference type="Rhea" id="RHEA:22508"/>
        <dbReference type="Rhea" id="RHEA-COMP:17339"/>
        <dbReference type="Rhea" id="RHEA-COMP:17340"/>
        <dbReference type="ChEBI" id="CHEBI:33019"/>
        <dbReference type="ChEBI" id="CHEBI:61560"/>
        <dbReference type="ChEBI" id="CHEBI:173112"/>
        <dbReference type="EC" id="2.7.7.49"/>
    </reaction>
</comment>
<dbReference type="SUPFAM" id="SSF53098">
    <property type="entry name" value="Ribonuclease H-like"/>
    <property type="match status" value="1"/>
</dbReference>
<evidence type="ECO:0000256" key="6">
    <source>
        <dbReference type="ARBA" id="ARBA00022801"/>
    </source>
</evidence>
<dbReference type="Pfam" id="PF07727">
    <property type="entry name" value="RVT_2"/>
    <property type="match status" value="1"/>
</dbReference>
<evidence type="ECO:0000256" key="9">
    <source>
        <dbReference type="ARBA" id="ARBA00022918"/>
    </source>
</evidence>
<dbReference type="PANTHER" id="PTHR42648:SF11">
    <property type="entry name" value="TRANSPOSON TY4-P GAG-POL POLYPROTEIN"/>
    <property type="match status" value="1"/>
</dbReference>
<dbReference type="Pfam" id="PF25597">
    <property type="entry name" value="SH3_retrovirus"/>
    <property type="match status" value="1"/>
</dbReference>
<dbReference type="Gene3D" id="3.30.420.10">
    <property type="entry name" value="Ribonuclease H-like superfamily/Ribonuclease H"/>
    <property type="match status" value="1"/>
</dbReference>
<evidence type="ECO:0000256" key="5">
    <source>
        <dbReference type="ARBA" id="ARBA00022759"/>
    </source>
</evidence>
<dbReference type="HOGENOM" id="CLU_001650_5_0_1"/>
<dbReference type="SUPFAM" id="SSF56672">
    <property type="entry name" value="DNA/RNA polymerases"/>
    <property type="match status" value="1"/>
</dbReference>
<keyword evidence="16" id="KW-0808">Transferase</keyword>
<dbReference type="EC" id="2.7.7.7" evidence="16"/>
<feature type="domain" description="Integrase catalytic" evidence="15">
    <location>
        <begin position="31"/>
        <end position="202"/>
    </location>
</feature>
<dbReference type="InterPro" id="IPR039537">
    <property type="entry name" value="Retrotran_Ty1/copia-like"/>
</dbReference>
<keyword evidence="5" id="KW-0255">Endonuclease</keyword>
<dbReference type="STRING" id="988480.A0A075B3L7"/>
<evidence type="ECO:0000256" key="1">
    <source>
        <dbReference type="ARBA" id="ARBA00022578"/>
    </source>
</evidence>
<evidence type="ECO:0000313" key="16">
    <source>
        <dbReference type="EMBL" id="EPZ35576.1"/>
    </source>
</evidence>
<dbReference type="InterPro" id="IPR012337">
    <property type="entry name" value="RNaseH-like_sf"/>
</dbReference>
<dbReference type="GO" id="GO:0046872">
    <property type="term" value="F:metal ion binding"/>
    <property type="evidence" value="ECO:0007669"/>
    <property type="project" value="UniProtKB-KW"/>
</dbReference>
<dbReference type="CDD" id="cd09272">
    <property type="entry name" value="RNase_HI_RT_Ty1"/>
    <property type="match status" value="1"/>
</dbReference>
<dbReference type="GO" id="GO:0003887">
    <property type="term" value="F:DNA-directed DNA polymerase activity"/>
    <property type="evidence" value="ECO:0007669"/>
    <property type="project" value="UniProtKB-KW"/>
</dbReference>
<keyword evidence="12" id="KW-0511">Multifunctional enzyme</keyword>
<keyword evidence="8" id="KW-0229">DNA integration</keyword>
<keyword evidence="1" id="KW-0815">Transposition</keyword>
<keyword evidence="7" id="KW-0460">Magnesium</keyword>
<dbReference type="EMBL" id="KE560809">
    <property type="protein sequence ID" value="EPZ35576.1"/>
    <property type="molecule type" value="Genomic_DNA"/>
</dbReference>
<accession>A0A075B3L7</accession>
<dbReference type="GO" id="GO:0005634">
    <property type="term" value="C:nucleus"/>
    <property type="evidence" value="ECO:0007669"/>
    <property type="project" value="UniProtKB-ARBA"/>
</dbReference>
<dbReference type="InterPro" id="IPR057670">
    <property type="entry name" value="SH3_retrovirus"/>
</dbReference>
<evidence type="ECO:0000256" key="3">
    <source>
        <dbReference type="ARBA" id="ARBA00022722"/>
    </source>
</evidence>
<dbReference type="GO" id="GO:0016787">
    <property type="term" value="F:hydrolase activity"/>
    <property type="evidence" value="ECO:0007669"/>
    <property type="project" value="UniProtKB-KW"/>
</dbReference>
<keyword evidence="4" id="KW-0479">Metal-binding</keyword>
<dbReference type="InterPro" id="IPR043502">
    <property type="entry name" value="DNA/RNA_pol_sf"/>
</dbReference>
<dbReference type="AlphaFoldDB" id="A0A075B3L7"/>
<gene>
    <name evidence="16" type="ORF">O9G_005801</name>
</gene>
<dbReference type="GO" id="GO:0015074">
    <property type="term" value="P:DNA integration"/>
    <property type="evidence" value="ECO:0007669"/>
    <property type="project" value="UniProtKB-KW"/>
</dbReference>
<evidence type="ECO:0000256" key="7">
    <source>
        <dbReference type="ARBA" id="ARBA00022842"/>
    </source>
</evidence>
<organism evidence="16 17">
    <name type="scientific">Rozella allomycis (strain CSF55)</name>
    <dbReference type="NCBI Taxonomy" id="988480"/>
    <lineage>
        <taxon>Eukaryota</taxon>
        <taxon>Fungi</taxon>
        <taxon>Fungi incertae sedis</taxon>
        <taxon>Cryptomycota</taxon>
        <taxon>Cryptomycota incertae sedis</taxon>
        <taxon>Rozella</taxon>
    </lineage>
</organism>
<evidence type="ECO:0000256" key="13">
    <source>
        <dbReference type="ARBA" id="ARBA00048173"/>
    </source>
</evidence>
<dbReference type="OMA" id="QANITRR"/>
<evidence type="ECO:0000256" key="4">
    <source>
        <dbReference type="ARBA" id="ARBA00022723"/>
    </source>
</evidence>
<dbReference type="GO" id="GO:0003676">
    <property type="term" value="F:nucleic acid binding"/>
    <property type="evidence" value="ECO:0007669"/>
    <property type="project" value="InterPro"/>
</dbReference>
<proteinExistence type="predicted"/>
<name>A0A075B3L7_ROZAC</name>
<reference evidence="16 17" key="1">
    <citation type="journal article" date="2013" name="Curr. Biol.">
        <title>Shared signatures of parasitism and phylogenomics unite Cryptomycota and microsporidia.</title>
        <authorList>
            <person name="James T.Y."/>
            <person name="Pelin A."/>
            <person name="Bonen L."/>
            <person name="Ahrendt S."/>
            <person name="Sain D."/>
            <person name="Corradi N."/>
            <person name="Stajich J.E."/>
        </authorList>
    </citation>
    <scope>NUCLEOTIDE SEQUENCE [LARGE SCALE GENOMIC DNA]</scope>
    <source>
        <strain evidence="16 17">CSF55</strain>
    </source>
</reference>
<comment type="catalytic activity">
    <reaction evidence="14">
        <text>DNA(n) + a 2'-deoxyribonucleoside 5'-triphosphate = DNA(n+1) + diphosphate</text>
        <dbReference type="Rhea" id="RHEA:22508"/>
        <dbReference type="Rhea" id="RHEA-COMP:17339"/>
        <dbReference type="Rhea" id="RHEA-COMP:17340"/>
        <dbReference type="ChEBI" id="CHEBI:33019"/>
        <dbReference type="ChEBI" id="CHEBI:61560"/>
        <dbReference type="ChEBI" id="CHEBI:173112"/>
        <dbReference type="EC" id="2.7.7.7"/>
    </reaction>
</comment>
<keyword evidence="3" id="KW-0540">Nuclease</keyword>
<evidence type="ECO:0000256" key="2">
    <source>
        <dbReference type="ARBA" id="ARBA00022695"/>
    </source>
</evidence>
<keyword evidence="17" id="KW-1185">Reference proteome</keyword>
<dbReference type="PROSITE" id="PS50994">
    <property type="entry name" value="INTEGRASE"/>
    <property type="match status" value="1"/>
</dbReference>
<dbReference type="GO" id="GO:0006310">
    <property type="term" value="P:DNA recombination"/>
    <property type="evidence" value="ECO:0007669"/>
    <property type="project" value="UniProtKB-KW"/>
</dbReference>
<evidence type="ECO:0000256" key="10">
    <source>
        <dbReference type="ARBA" id="ARBA00022932"/>
    </source>
</evidence>
<keyword evidence="10" id="KW-0239">DNA-directed DNA polymerase</keyword>
<evidence type="ECO:0000259" key="15">
    <source>
        <dbReference type="PROSITE" id="PS50994"/>
    </source>
</evidence>
<dbReference type="InterPro" id="IPR036397">
    <property type="entry name" value="RNaseH_sf"/>
</dbReference>
<evidence type="ECO:0000256" key="8">
    <source>
        <dbReference type="ARBA" id="ARBA00022908"/>
    </source>
</evidence>
<keyword evidence="11" id="KW-0233">DNA recombination</keyword>
<dbReference type="OrthoDB" id="7691805at2759"/>
<dbReference type="Proteomes" id="UP000030755">
    <property type="component" value="Unassembled WGS sequence"/>
</dbReference>
<evidence type="ECO:0000256" key="14">
    <source>
        <dbReference type="ARBA" id="ARBA00049244"/>
    </source>
</evidence>